<evidence type="ECO:0000256" key="1">
    <source>
        <dbReference type="SAM" id="MobiDB-lite"/>
    </source>
</evidence>
<dbReference type="AlphaFoldDB" id="A0A426XKJ8"/>
<organism evidence="2 3">
    <name type="scientific">Ensete ventricosum</name>
    <name type="common">Abyssinian banana</name>
    <name type="synonym">Musa ensete</name>
    <dbReference type="NCBI Taxonomy" id="4639"/>
    <lineage>
        <taxon>Eukaryota</taxon>
        <taxon>Viridiplantae</taxon>
        <taxon>Streptophyta</taxon>
        <taxon>Embryophyta</taxon>
        <taxon>Tracheophyta</taxon>
        <taxon>Spermatophyta</taxon>
        <taxon>Magnoliopsida</taxon>
        <taxon>Liliopsida</taxon>
        <taxon>Zingiberales</taxon>
        <taxon>Musaceae</taxon>
        <taxon>Ensete</taxon>
    </lineage>
</organism>
<accession>A0A426XKJ8</accession>
<gene>
    <name evidence="2" type="ORF">B296_00022230</name>
</gene>
<proteinExistence type="predicted"/>
<feature type="region of interest" description="Disordered" evidence="1">
    <location>
        <begin position="1"/>
        <end position="30"/>
    </location>
</feature>
<dbReference type="EMBL" id="AMZH03019729">
    <property type="protein sequence ID" value="RRT39975.1"/>
    <property type="molecule type" value="Genomic_DNA"/>
</dbReference>
<name>A0A426XKJ8_ENSVE</name>
<comment type="caution">
    <text evidence="2">The sequence shown here is derived from an EMBL/GenBank/DDBJ whole genome shotgun (WGS) entry which is preliminary data.</text>
</comment>
<sequence>MIKSIEEFEEEVQEPEEENTKEDPQPTDCTTHALASHVNLQAAKVEESFKKQPVTVLTNNLMNGKEEQVNLCEKYGSEVMRISTQRLQKLAEISDTSAEPSRLLPTRLYDLHMLILQEEPPAHIRPYCCPHPQRAKAKKIVQETQEIQIIRPQPSL</sequence>
<dbReference type="Proteomes" id="UP000287651">
    <property type="component" value="Unassembled WGS sequence"/>
</dbReference>
<reference evidence="2 3" key="1">
    <citation type="journal article" date="2014" name="Agronomy (Basel)">
        <title>A Draft Genome Sequence for Ensete ventricosum, the Drought-Tolerant Tree Against Hunger.</title>
        <authorList>
            <person name="Harrison J."/>
            <person name="Moore K.A."/>
            <person name="Paszkiewicz K."/>
            <person name="Jones T."/>
            <person name="Grant M."/>
            <person name="Ambacheew D."/>
            <person name="Muzemil S."/>
            <person name="Studholme D.J."/>
        </authorList>
    </citation>
    <scope>NUCLEOTIDE SEQUENCE [LARGE SCALE GENOMIC DNA]</scope>
</reference>
<evidence type="ECO:0000313" key="3">
    <source>
        <dbReference type="Proteomes" id="UP000287651"/>
    </source>
</evidence>
<protein>
    <submittedName>
        <fullName evidence="2">Uncharacterized protein</fullName>
    </submittedName>
</protein>
<feature type="compositionally biased region" description="Acidic residues" evidence="1">
    <location>
        <begin position="7"/>
        <end position="20"/>
    </location>
</feature>
<evidence type="ECO:0000313" key="2">
    <source>
        <dbReference type="EMBL" id="RRT39975.1"/>
    </source>
</evidence>